<dbReference type="Proteomes" id="UP000823912">
    <property type="component" value="Unassembled WGS sequence"/>
</dbReference>
<sequence>MRHFQGQVGAWIGIGICFFLLVGTIAARTATEGSLAASAGEQMTTDLYQQAAKIFLPAAFYEQEDESAVSWLLGQMQHVLPVYAYMGERRQTAGTLESSLGYYEVLAKEASDEAYIDEDGNLISAVEKSIEENEANRITINREKLMDYDYLVQNFYRIDRTTTISSDQLNAAELLAKDLTINTDAGGSVILIYHTHSQEGYADSDGTEAMTVVGLGDYLATLLQEIYGIPVLHDRGQYDLPSRDSAYSKAEPAITQILKDNPSIQVVIDLHRDGVAEGTRLVSQVNGKDTAKIMFFNGLSRTTANGDISYLPNPYIQDNLAFSLQMQLAAAELYPDFTRPIYLKGYRYNMHLCPKSLLVEVGAQTNTFAEAKNAMEPLAHLLAQVLLKQ</sequence>
<reference evidence="1" key="1">
    <citation type="submission" date="2020-10" db="EMBL/GenBank/DDBJ databases">
        <authorList>
            <person name="Gilroy R."/>
        </authorList>
    </citation>
    <scope>NUCLEOTIDE SEQUENCE</scope>
    <source>
        <strain evidence="1">ChiSjej5B23-6657</strain>
    </source>
</reference>
<dbReference type="InterPro" id="IPR010897">
    <property type="entry name" value="Spore_II_P"/>
</dbReference>
<protein>
    <submittedName>
        <fullName evidence="1">Stage II sporulation protein P</fullName>
    </submittedName>
</protein>
<name>A0A9D1E963_9FIRM</name>
<proteinExistence type="predicted"/>
<accession>A0A9D1E963</accession>
<gene>
    <name evidence="1" type="ORF">IAA55_03250</name>
</gene>
<dbReference type="EMBL" id="DVHM01000050">
    <property type="protein sequence ID" value="HIR70281.1"/>
    <property type="molecule type" value="Genomic_DNA"/>
</dbReference>
<dbReference type="NCBIfam" id="TIGR02867">
    <property type="entry name" value="spore_II_P"/>
    <property type="match status" value="1"/>
</dbReference>
<dbReference type="AlphaFoldDB" id="A0A9D1E963"/>
<dbReference type="Pfam" id="PF07454">
    <property type="entry name" value="SpoIIP"/>
    <property type="match status" value="1"/>
</dbReference>
<comment type="caution">
    <text evidence="1">The sequence shown here is derived from an EMBL/GenBank/DDBJ whole genome shotgun (WGS) entry which is preliminary data.</text>
</comment>
<reference evidence="1" key="2">
    <citation type="journal article" date="2021" name="PeerJ">
        <title>Extensive microbial diversity within the chicken gut microbiome revealed by metagenomics and culture.</title>
        <authorList>
            <person name="Gilroy R."/>
            <person name="Ravi A."/>
            <person name="Getino M."/>
            <person name="Pursley I."/>
            <person name="Horton D.L."/>
            <person name="Alikhan N.F."/>
            <person name="Baker D."/>
            <person name="Gharbi K."/>
            <person name="Hall N."/>
            <person name="Watson M."/>
            <person name="Adriaenssens E.M."/>
            <person name="Foster-Nyarko E."/>
            <person name="Jarju S."/>
            <person name="Secka A."/>
            <person name="Antonio M."/>
            <person name="Oren A."/>
            <person name="Chaudhuri R.R."/>
            <person name="La Ragione R."/>
            <person name="Hildebrand F."/>
            <person name="Pallen M.J."/>
        </authorList>
    </citation>
    <scope>NUCLEOTIDE SEQUENCE</scope>
    <source>
        <strain evidence="1">ChiSjej5B23-6657</strain>
    </source>
</reference>
<organism evidence="1 2">
    <name type="scientific">Candidatus Pullilachnospira gallistercoris</name>
    <dbReference type="NCBI Taxonomy" id="2840911"/>
    <lineage>
        <taxon>Bacteria</taxon>
        <taxon>Bacillati</taxon>
        <taxon>Bacillota</taxon>
        <taxon>Clostridia</taxon>
        <taxon>Lachnospirales</taxon>
        <taxon>Lachnospiraceae</taxon>
        <taxon>Lachnospiraceae incertae sedis</taxon>
        <taxon>Candidatus Pullilachnospira</taxon>
    </lineage>
</organism>
<evidence type="ECO:0000313" key="2">
    <source>
        <dbReference type="Proteomes" id="UP000823912"/>
    </source>
</evidence>
<evidence type="ECO:0000313" key="1">
    <source>
        <dbReference type="EMBL" id="HIR70281.1"/>
    </source>
</evidence>